<evidence type="ECO:0000313" key="4">
    <source>
        <dbReference type="Proteomes" id="UP000006727"/>
    </source>
</evidence>
<dbReference type="PaxDb" id="3218-PP1S192_56V6.1"/>
<accession>A0A2K1IUU1</accession>
<evidence type="ECO:0000256" key="1">
    <source>
        <dbReference type="SAM" id="Phobius"/>
    </source>
</evidence>
<keyword evidence="4" id="KW-1185">Reference proteome</keyword>
<dbReference type="EnsemblPlants" id="Pp3c20_10309V3.1">
    <property type="protein sequence ID" value="Pp3c20_10309V3.1"/>
    <property type="gene ID" value="Pp3c20_10309"/>
</dbReference>
<keyword evidence="1" id="KW-0812">Transmembrane</keyword>
<name>A0A2K1IUU1_PHYPA</name>
<keyword evidence="1" id="KW-1133">Transmembrane helix</keyword>
<dbReference type="InParanoid" id="A0A2K1IUU1"/>
<organism evidence="2">
    <name type="scientific">Physcomitrium patens</name>
    <name type="common">Spreading-leaved earth moss</name>
    <name type="synonym">Physcomitrella patens</name>
    <dbReference type="NCBI Taxonomy" id="3218"/>
    <lineage>
        <taxon>Eukaryota</taxon>
        <taxon>Viridiplantae</taxon>
        <taxon>Streptophyta</taxon>
        <taxon>Embryophyta</taxon>
        <taxon>Bryophyta</taxon>
        <taxon>Bryophytina</taxon>
        <taxon>Bryopsida</taxon>
        <taxon>Funariidae</taxon>
        <taxon>Funariales</taxon>
        <taxon>Funariaceae</taxon>
        <taxon>Physcomitrium</taxon>
    </lineage>
</organism>
<dbReference type="EMBL" id="ABEU02000020">
    <property type="protein sequence ID" value="PNR33045.1"/>
    <property type="molecule type" value="Genomic_DNA"/>
</dbReference>
<reference evidence="3" key="3">
    <citation type="submission" date="2020-12" db="UniProtKB">
        <authorList>
            <consortium name="EnsemblPlants"/>
        </authorList>
    </citation>
    <scope>IDENTIFICATION</scope>
</reference>
<gene>
    <name evidence="2" type="ORF">PHYPA_024988</name>
</gene>
<evidence type="ECO:0000313" key="3">
    <source>
        <dbReference type="EnsemblPlants" id="Pp3c20_10309V3.1"/>
    </source>
</evidence>
<feature type="transmembrane region" description="Helical" evidence="1">
    <location>
        <begin position="96"/>
        <end position="121"/>
    </location>
</feature>
<keyword evidence="1" id="KW-0472">Membrane</keyword>
<proteinExistence type="predicted"/>
<dbReference type="Gramene" id="Pp3c20_10309V3.1">
    <property type="protein sequence ID" value="Pp3c20_10309V3.1"/>
    <property type="gene ID" value="Pp3c20_10309"/>
</dbReference>
<protein>
    <submittedName>
        <fullName evidence="2 3">Uncharacterized protein</fullName>
    </submittedName>
</protein>
<reference evidence="2 4" key="2">
    <citation type="journal article" date="2018" name="Plant J.">
        <title>The Physcomitrella patens chromosome-scale assembly reveals moss genome structure and evolution.</title>
        <authorList>
            <person name="Lang D."/>
            <person name="Ullrich K.K."/>
            <person name="Murat F."/>
            <person name="Fuchs J."/>
            <person name="Jenkins J."/>
            <person name="Haas F.B."/>
            <person name="Piednoel M."/>
            <person name="Gundlach H."/>
            <person name="Van Bel M."/>
            <person name="Meyberg R."/>
            <person name="Vives C."/>
            <person name="Morata J."/>
            <person name="Symeonidi A."/>
            <person name="Hiss M."/>
            <person name="Muchero W."/>
            <person name="Kamisugi Y."/>
            <person name="Saleh O."/>
            <person name="Blanc G."/>
            <person name="Decker E.L."/>
            <person name="van Gessel N."/>
            <person name="Grimwood J."/>
            <person name="Hayes R.D."/>
            <person name="Graham S.W."/>
            <person name="Gunter L.E."/>
            <person name="McDaniel S.F."/>
            <person name="Hoernstein S.N.W."/>
            <person name="Larsson A."/>
            <person name="Li F.W."/>
            <person name="Perroud P.F."/>
            <person name="Phillips J."/>
            <person name="Ranjan P."/>
            <person name="Rokshar D.S."/>
            <person name="Rothfels C.J."/>
            <person name="Schneider L."/>
            <person name="Shu S."/>
            <person name="Stevenson D.W."/>
            <person name="Thummler F."/>
            <person name="Tillich M."/>
            <person name="Villarreal Aguilar J.C."/>
            <person name="Widiez T."/>
            <person name="Wong G.K."/>
            <person name="Wymore A."/>
            <person name="Zhang Y."/>
            <person name="Zimmer A.D."/>
            <person name="Quatrano R.S."/>
            <person name="Mayer K.F.X."/>
            <person name="Goodstein D."/>
            <person name="Casacuberta J.M."/>
            <person name="Vandepoele K."/>
            <person name="Reski R."/>
            <person name="Cuming A.C."/>
            <person name="Tuskan G.A."/>
            <person name="Maumus F."/>
            <person name="Salse J."/>
            <person name="Schmutz J."/>
            <person name="Rensing S.A."/>
        </authorList>
    </citation>
    <scope>NUCLEOTIDE SEQUENCE [LARGE SCALE GENOMIC DNA]</scope>
    <source>
        <strain evidence="3 4">cv. Gransden 2004</strain>
    </source>
</reference>
<reference evidence="2 4" key="1">
    <citation type="journal article" date="2008" name="Science">
        <title>The Physcomitrella genome reveals evolutionary insights into the conquest of land by plants.</title>
        <authorList>
            <person name="Rensing S."/>
            <person name="Lang D."/>
            <person name="Zimmer A."/>
            <person name="Terry A."/>
            <person name="Salamov A."/>
            <person name="Shapiro H."/>
            <person name="Nishiyama T."/>
            <person name="Perroud P.-F."/>
            <person name="Lindquist E."/>
            <person name="Kamisugi Y."/>
            <person name="Tanahashi T."/>
            <person name="Sakakibara K."/>
            <person name="Fujita T."/>
            <person name="Oishi K."/>
            <person name="Shin-I T."/>
            <person name="Kuroki Y."/>
            <person name="Toyoda A."/>
            <person name="Suzuki Y."/>
            <person name="Hashimoto A."/>
            <person name="Yamaguchi K."/>
            <person name="Sugano A."/>
            <person name="Kohara Y."/>
            <person name="Fujiyama A."/>
            <person name="Anterola A."/>
            <person name="Aoki S."/>
            <person name="Ashton N."/>
            <person name="Barbazuk W.B."/>
            <person name="Barker E."/>
            <person name="Bennetzen J."/>
            <person name="Bezanilla M."/>
            <person name="Blankenship R."/>
            <person name="Cho S.H."/>
            <person name="Dutcher S."/>
            <person name="Estelle M."/>
            <person name="Fawcett J.A."/>
            <person name="Gundlach H."/>
            <person name="Hanada K."/>
            <person name="Heyl A."/>
            <person name="Hicks K.A."/>
            <person name="Hugh J."/>
            <person name="Lohr M."/>
            <person name="Mayer K."/>
            <person name="Melkozernov A."/>
            <person name="Murata T."/>
            <person name="Nelson D."/>
            <person name="Pils B."/>
            <person name="Prigge M."/>
            <person name="Reiss B."/>
            <person name="Renner T."/>
            <person name="Rombauts S."/>
            <person name="Rushton P."/>
            <person name="Sanderfoot A."/>
            <person name="Schween G."/>
            <person name="Shiu S.-H."/>
            <person name="Stueber K."/>
            <person name="Theodoulou F.L."/>
            <person name="Tu H."/>
            <person name="Van de Peer Y."/>
            <person name="Verrier P.J."/>
            <person name="Waters E."/>
            <person name="Wood A."/>
            <person name="Yang L."/>
            <person name="Cove D."/>
            <person name="Cuming A."/>
            <person name="Hasebe M."/>
            <person name="Lucas S."/>
            <person name="Mishler D.B."/>
            <person name="Reski R."/>
            <person name="Grigoriev I."/>
            <person name="Quatrano R.S."/>
            <person name="Boore J.L."/>
        </authorList>
    </citation>
    <scope>NUCLEOTIDE SEQUENCE [LARGE SCALE GENOMIC DNA]</scope>
    <source>
        <strain evidence="3 4">cv. Gransden 2004</strain>
    </source>
</reference>
<sequence>MPLVTRNLILLHYHAATERWRSLTDHKPEVFFSVNPDVDSALTEFKSCGLDHKPAQHSAASGYDAKDAVHDGNRSTNTLICDEQRGMINTYTYVCLYIYISLSLSLSLYIYIYIYISIYIVTLRLGSKAELAFSCLTITEAEPREHR</sequence>
<dbReference type="Proteomes" id="UP000006727">
    <property type="component" value="Chromosome 20"/>
</dbReference>
<evidence type="ECO:0000313" key="2">
    <source>
        <dbReference type="EMBL" id="PNR33045.1"/>
    </source>
</evidence>
<dbReference type="AlphaFoldDB" id="A0A2K1IUU1"/>